<dbReference type="InterPro" id="IPR016153">
    <property type="entry name" value="Heat_shock_Hsp33_N"/>
</dbReference>
<keyword evidence="5" id="KW-0676">Redox-active center</keyword>
<keyword evidence="7" id="KW-1185">Reference proteome</keyword>
<keyword evidence="3" id="KW-1015">Disulfide bond</keyword>
<keyword evidence="1" id="KW-0963">Cytoplasm</keyword>
<dbReference type="PIRSF" id="PIRSF005261">
    <property type="entry name" value="Heat_shock_Hsp33"/>
    <property type="match status" value="1"/>
</dbReference>
<dbReference type="InterPro" id="IPR000397">
    <property type="entry name" value="Heat_shock_Hsp33"/>
</dbReference>
<dbReference type="RefSeq" id="WP_182532075.1">
    <property type="nucleotide sequence ID" value="NZ_JACGXL010000005.1"/>
</dbReference>
<reference evidence="6 7" key="1">
    <citation type="submission" date="2020-07" db="EMBL/GenBank/DDBJ databases">
        <title>Genomic Encyclopedia of Type Strains, Phase IV (KMG-V): Genome sequencing to study the core and pangenomes of soil and plant-associated prokaryotes.</title>
        <authorList>
            <person name="Whitman W."/>
        </authorList>
    </citation>
    <scope>NUCLEOTIDE SEQUENCE [LARGE SCALE GENOMIC DNA]</scope>
    <source>
        <strain evidence="6 7">RH2WT43</strain>
    </source>
</reference>
<dbReference type="Gene3D" id="3.55.30.10">
    <property type="entry name" value="Hsp33 domain"/>
    <property type="match status" value="1"/>
</dbReference>
<dbReference type="GO" id="GO:0042026">
    <property type="term" value="P:protein refolding"/>
    <property type="evidence" value="ECO:0007669"/>
    <property type="project" value="TreeGrafter"/>
</dbReference>
<dbReference type="InterPro" id="IPR016154">
    <property type="entry name" value="Heat_shock_Hsp33_C"/>
</dbReference>
<evidence type="ECO:0000256" key="1">
    <source>
        <dbReference type="ARBA" id="ARBA00022490"/>
    </source>
</evidence>
<dbReference type="GO" id="GO:0005737">
    <property type="term" value="C:cytoplasm"/>
    <property type="evidence" value="ECO:0007669"/>
    <property type="project" value="InterPro"/>
</dbReference>
<evidence type="ECO:0000313" key="6">
    <source>
        <dbReference type="EMBL" id="MBA8889036.1"/>
    </source>
</evidence>
<dbReference type="Pfam" id="PF01430">
    <property type="entry name" value="HSP33"/>
    <property type="match status" value="1"/>
</dbReference>
<dbReference type="GO" id="GO:0044183">
    <property type="term" value="F:protein folding chaperone"/>
    <property type="evidence" value="ECO:0007669"/>
    <property type="project" value="TreeGrafter"/>
</dbReference>
<sequence length="294" mass="32385">MKAPNDLLHRFQLDRAGVRGAFVRLEQSWQDLRSNGDYPGPLGDLLGQTVAAGALFTSTIKFDGRLSVQLQGNGPLRLLFAECTHDGCVRGIARWAGAPPAAAIGLDPEARLAITIENRITDTRYQGMVPVEGGDLAHAFENYFERSEQLPTRIVLAEGDGRCGGLMLQQVAREGGLGNADEDGWNRVGHLLATMTRRELLELPPEVLLLRLFHEEDVLLQPAQPLVFACTCSRERVEAMLRSLGRDEADATLAEQGSIEVHCEFCNRRYVFDENDVGDIFRAVETAPPAAKRH</sequence>
<name>A0A839F370_9GAMM</name>
<dbReference type="InterPro" id="IPR023212">
    <property type="entry name" value="Hsp33_helix_hairpin_bin_dom_sf"/>
</dbReference>
<evidence type="ECO:0000313" key="7">
    <source>
        <dbReference type="Proteomes" id="UP000550401"/>
    </source>
</evidence>
<dbReference type="GO" id="GO:0051082">
    <property type="term" value="F:unfolded protein binding"/>
    <property type="evidence" value="ECO:0007669"/>
    <property type="project" value="InterPro"/>
</dbReference>
<dbReference type="SUPFAM" id="SSF64397">
    <property type="entry name" value="Hsp33 domain"/>
    <property type="match status" value="1"/>
</dbReference>
<proteinExistence type="predicted"/>
<dbReference type="Proteomes" id="UP000550401">
    <property type="component" value="Unassembled WGS sequence"/>
</dbReference>
<dbReference type="PANTHER" id="PTHR30111">
    <property type="entry name" value="33 KDA CHAPERONIN"/>
    <property type="match status" value="1"/>
</dbReference>
<dbReference type="AlphaFoldDB" id="A0A839F370"/>
<protein>
    <submittedName>
        <fullName evidence="6">Molecular chaperone Hsp33</fullName>
    </submittedName>
</protein>
<keyword evidence="2" id="KW-0862">Zinc</keyword>
<comment type="caution">
    <text evidence="6">The sequence shown here is derived from an EMBL/GenBank/DDBJ whole genome shotgun (WGS) entry which is preliminary data.</text>
</comment>
<accession>A0A839F370</accession>
<dbReference type="SUPFAM" id="SSF118352">
    <property type="entry name" value="HSP33 redox switch-like"/>
    <property type="match status" value="1"/>
</dbReference>
<dbReference type="Gene3D" id="1.10.287.480">
    <property type="entry name" value="helix hairpin bin"/>
    <property type="match status" value="1"/>
</dbReference>
<dbReference type="PANTHER" id="PTHR30111:SF1">
    <property type="entry name" value="33 KDA CHAPERONIN"/>
    <property type="match status" value="1"/>
</dbReference>
<gene>
    <name evidence="6" type="ORF">FHW12_003272</name>
</gene>
<keyword evidence="4" id="KW-0143">Chaperone</keyword>
<dbReference type="CDD" id="cd00498">
    <property type="entry name" value="Hsp33"/>
    <property type="match status" value="1"/>
</dbReference>
<organism evidence="6 7">
    <name type="scientific">Dokdonella fugitiva</name>
    <dbReference type="NCBI Taxonomy" id="328517"/>
    <lineage>
        <taxon>Bacteria</taxon>
        <taxon>Pseudomonadati</taxon>
        <taxon>Pseudomonadota</taxon>
        <taxon>Gammaproteobacteria</taxon>
        <taxon>Lysobacterales</taxon>
        <taxon>Rhodanobacteraceae</taxon>
        <taxon>Dokdonella</taxon>
    </lineage>
</organism>
<evidence type="ECO:0000256" key="2">
    <source>
        <dbReference type="ARBA" id="ARBA00022833"/>
    </source>
</evidence>
<evidence type="ECO:0000256" key="3">
    <source>
        <dbReference type="ARBA" id="ARBA00023157"/>
    </source>
</evidence>
<dbReference type="Gene3D" id="3.90.1280.10">
    <property type="entry name" value="HSP33 redox switch-like"/>
    <property type="match status" value="1"/>
</dbReference>
<evidence type="ECO:0000256" key="4">
    <source>
        <dbReference type="ARBA" id="ARBA00023186"/>
    </source>
</evidence>
<dbReference type="EMBL" id="JACGXL010000005">
    <property type="protein sequence ID" value="MBA8889036.1"/>
    <property type="molecule type" value="Genomic_DNA"/>
</dbReference>
<evidence type="ECO:0000256" key="5">
    <source>
        <dbReference type="ARBA" id="ARBA00023284"/>
    </source>
</evidence>